<feature type="transmembrane region" description="Helical" evidence="1">
    <location>
        <begin position="12"/>
        <end position="32"/>
    </location>
</feature>
<feature type="transmembrane region" description="Helical" evidence="1">
    <location>
        <begin position="175"/>
        <end position="192"/>
    </location>
</feature>
<keyword evidence="1" id="KW-1133">Transmembrane helix</keyword>
<evidence type="ECO:0000313" key="3">
    <source>
        <dbReference type="Proteomes" id="UP000436989"/>
    </source>
</evidence>
<protein>
    <submittedName>
        <fullName evidence="2">Uncharacterized protein</fullName>
    </submittedName>
</protein>
<comment type="caution">
    <text evidence="2">The sequence shown here is derived from an EMBL/GenBank/DDBJ whole genome shotgun (WGS) entry which is preliminary data.</text>
</comment>
<dbReference type="EMBL" id="WOGU01000009">
    <property type="protein sequence ID" value="MUN63818.1"/>
    <property type="molecule type" value="Genomic_DNA"/>
</dbReference>
<feature type="transmembrane region" description="Helical" evidence="1">
    <location>
        <begin position="105"/>
        <end position="125"/>
    </location>
</feature>
<gene>
    <name evidence="2" type="ORF">GMA12_11825</name>
</gene>
<reference evidence="2 3" key="1">
    <citation type="submission" date="2019-12" db="EMBL/GenBank/DDBJ databases">
        <authorList>
            <person name="Shi Y."/>
        </authorList>
    </citation>
    <scope>NUCLEOTIDE SEQUENCE [LARGE SCALE GENOMIC DNA]</scope>
    <source>
        <strain evidence="2 3">JCM 17929</strain>
    </source>
</reference>
<feature type="transmembrane region" description="Helical" evidence="1">
    <location>
        <begin position="146"/>
        <end position="169"/>
    </location>
</feature>
<feature type="transmembrane region" description="Helical" evidence="1">
    <location>
        <begin position="44"/>
        <end position="66"/>
    </location>
</feature>
<accession>A0A6N8GLP8</accession>
<keyword evidence="1" id="KW-0812">Transmembrane</keyword>
<dbReference type="AlphaFoldDB" id="A0A6N8GLP8"/>
<evidence type="ECO:0000256" key="1">
    <source>
        <dbReference type="SAM" id="Phobius"/>
    </source>
</evidence>
<dbReference type="Proteomes" id="UP000436989">
    <property type="component" value="Unassembled WGS sequence"/>
</dbReference>
<proteinExistence type="predicted"/>
<sequence length="213" mass="22739">MSARSNGARRLLQGCGILTIGMGLVPVCWYLLGWNPADRSEGVATAVRIGFGLIAVGWGMTLLNYARTREIGMARWRYGHTVVAVLANAAVLALLVTAGPATAEIALTSFPILLGFCLAMVFNISPRPDWQPLGDAESQRRTLRRLALAYAAMAAFLALMVVTGVLLGGLGLTTFSLPMAGMCLTLALLNWAETKNPTPWTSGTPDERPAHEL</sequence>
<organism evidence="2 3">
    <name type="scientific">Kocuria sediminis</name>
    <dbReference type="NCBI Taxonomy" id="1038857"/>
    <lineage>
        <taxon>Bacteria</taxon>
        <taxon>Bacillati</taxon>
        <taxon>Actinomycetota</taxon>
        <taxon>Actinomycetes</taxon>
        <taxon>Micrococcales</taxon>
        <taxon>Micrococcaceae</taxon>
        <taxon>Kocuria</taxon>
    </lineage>
</organism>
<feature type="transmembrane region" description="Helical" evidence="1">
    <location>
        <begin position="78"/>
        <end position="99"/>
    </location>
</feature>
<dbReference type="RefSeq" id="WP_156269712.1">
    <property type="nucleotide sequence ID" value="NZ_WOGU01000009.1"/>
</dbReference>
<name>A0A6N8GLP8_9MICC</name>
<keyword evidence="1" id="KW-0472">Membrane</keyword>
<keyword evidence="3" id="KW-1185">Reference proteome</keyword>
<evidence type="ECO:0000313" key="2">
    <source>
        <dbReference type="EMBL" id="MUN63818.1"/>
    </source>
</evidence>